<protein>
    <submittedName>
        <fullName evidence="3">Uncharacterized protein</fullName>
    </submittedName>
</protein>
<evidence type="ECO:0000313" key="3">
    <source>
        <dbReference type="EMBL" id="KOO20792.1"/>
    </source>
</evidence>
<sequence length="1075" mass="111477">MGVAEDDSFSPVRTRGAVAGDPAEGMWTFAPLRHGGGAEFRREVRAATSQEVPGYAVAGGDSAQSSSARGSPSAYDVDGWPHWPRAKLGAESLLGAESVAASATASCTSSRWCSSSSSIASPTAPPSAPAFAELFDKHVSTGVAPGVAPPAARPLPPAVALPPQCRASVIGSAGSVGSGSSAGVSTGSPAHVGSLSDRIEIGMPPIPAADAARALADCEQEHMSVVASSRRVNNVPAEARARAALTIISETTVSLTALLLATYEADAAEAAAAQVASQARLSTLASATRACCRRGIQALEAQRDGVHAARRARLGIHGPPDEALPERASPQEEAELARLTAKMHAASQAAQAAARAAVSAKGASPIAAEKQRAMREWLKANVSPLAAEEMRFGSERAAEGFLENAEGAAVEAERALHAYQNELALALGAEAERLERTIEAIGLAMRVAGPVLHRAANQVSVVLRALGFFSGGLVEMPLLMLPVRLDRMITAASALHTPRSPADDDGAGGAVRTSFGDAFTYHLARGETPSTRTMDAADDAVSGTLEVRFLCAQTLRAVGAPLLIPDGRAALSIAAPALKLSLCAIEAILMAGRPFSPDALLACMELDEATAAAAAAAEAASTPQSAAVGAAAAVLDALSTTHALVDVFLDPSLWNPADLEAAAKAGWTPDGVEIARLIALSLSHVFPTFGMGGAVPSGTSSVVSSSQLLLTQELTIGGFRVLAAHAHAQGTLAHGWERMTDLAGASVWVGTETTQVWADDLGATGFLPLRTKQLPTILPVAASLPAEGTSPLQVQLPESPVLSAVLSDASRPPSMSSAGAITYSLDPEAPPALSEAFTILTNSLVVASKRSAAHIVEQSASVTAQCVAGSREELERWQRSREARAIAKWGAQVQENVVAPVFGAVGQAALKCGETMVGALTNRDRDGYRQAMEAMEVRMHQTLRSSLDAHQLSIQQIALQQMQIQMQQQQAQLAQLTHAQHAYQMHQMHAPDAQHAQYTQAYQMLHPQPLLAGVPSATVHSATALQLERLATELARVHKDLAEGPVPDEVMKGAIVKGAWPVRVLELEEGPDVTA</sequence>
<keyword evidence="4" id="KW-1185">Reference proteome</keyword>
<evidence type="ECO:0000256" key="2">
    <source>
        <dbReference type="SAM" id="MobiDB-lite"/>
    </source>
</evidence>
<evidence type="ECO:0000313" key="4">
    <source>
        <dbReference type="Proteomes" id="UP000037460"/>
    </source>
</evidence>
<accession>A0A0M0J355</accession>
<dbReference type="AlphaFoldDB" id="A0A0M0J355"/>
<gene>
    <name evidence="3" type="ORF">Ctob_000184</name>
</gene>
<reference evidence="4" key="1">
    <citation type="journal article" date="2015" name="PLoS Genet.">
        <title>Genome Sequence and Transcriptome Analyses of Chrysochromulina tobin: Metabolic Tools for Enhanced Algal Fitness in the Prominent Order Prymnesiales (Haptophyceae).</title>
        <authorList>
            <person name="Hovde B.T."/>
            <person name="Deodato C.R."/>
            <person name="Hunsperger H.M."/>
            <person name="Ryken S.A."/>
            <person name="Yost W."/>
            <person name="Jha R.K."/>
            <person name="Patterson J."/>
            <person name="Monnat R.J. Jr."/>
            <person name="Barlow S.B."/>
            <person name="Starkenburg S.R."/>
            <person name="Cattolico R.A."/>
        </authorList>
    </citation>
    <scope>NUCLEOTIDE SEQUENCE</scope>
    <source>
        <strain evidence="4">CCMP291</strain>
    </source>
</reference>
<name>A0A0M0J355_9EUKA</name>
<keyword evidence="1" id="KW-0175">Coiled coil</keyword>
<evidence type="ECO:0000256" key="1">
    <source>
        <dbReference type="SAM" id="Coils"/>
    </source>
</evidence>
<feature type="region of interest" description="Disordered" evidence="2">
    <location>
        <begin position="55"/>
        <end position="76"/>
    </location>
</feature>
<organism evidence="3 4">
    <name type="scientific">Chrysochromulina tobinii</name>
    <dbReference type="NCBI Taxonomy" id="1460289"/>
    <lineage>
        <taxon>Eukaryota</taxon>
        <taxon>Haptista</taxon>
        <taxon>Haptophyta</taxon>
        <taxon>Prymnesiophyceae</taxon>
        <taxon>Prymnesiales</taxon>
        <taxon>Chrysochromulinaceae</taxon>
        <taxon>Chrysochromulina</taxon>
    </lineage>
</organism>
<feature type="compositionally biased region" description="Low complexity" evidence="2">
    <location>
        <begin position="56"/>
        <end position="74"/>
    </location>
</feature>
<feature type="coiled-coil region" evidence="1">
    <location>
        <begin position="952"/>
        <end position="979"/>
    </location>
</feature>
<proteinExistence type="predicted"/>
<dbReference type="Proteomes" id="UP000037460">
    <property type="component" value="Unassembled WGS sequence"/>
</dbReference>
<comment type="caution">
    <text evidence="3">The sequence shown here is derived from an EMBL/GenBank/DDBJ whole genome shotgun (WGS) entry which is preliminary data.</text>
</comment>
<dbReference type="EMBL" id="JWZX01003412">
    <property type="protein sequence ID" value="KOO20792.1"/>
    <property type="molecule type" value="Genomic_DNA"/>
</dbReference>
<feature type="region of interest" description="Disordered" evidence="2">
    <location>
        <begin position="1"/>
        <end position="25"/>
    </location>
</feature>